<organism evidence="9">
    <name type="scientific">freshwater metagenome</name>
    <dbReference type="NCBI Taxonomy" id="449393"/>
    <lineage>
        <taxon>unclassified sequences</taxon>
        <taxon>metagenomes</taxon>
        <taxon>ecological metagenomes</taxon>
    </lineage>
</organism>
<dbReference type="Pfam" id="PF07690">
    <property type="entry name" value="MFS_1"/>
    <property type="match status" value="1"/>
</dbReference>
<dbReference type="InterPro" id="IPR036259">
    <property type="entry name" value="MFS_trans_sf"/>
</dbReference>
<evidence type="ECO:0000313" key="9">
    <source>
        <dbReference type="EMBL" id="CAB4340914.1"/>
    </source>
</evidence>
<evidence type="ECO:0000256" key="2">
    <source>
        <dbReference type="ARBA" id="ARBA00022448"/>
    </source>
</evidence>
<comment type="subcellular location">
    <subcellularLocation>
        <location evidence="1">Cell membrane</location>
        <topology evidence="1">Multi-pass membrane protein</topology>
    </subcellularLocation>
</comment>
<evidence type="ECO:0000256" key="3">
    <source>
        <dbReference type="ARBA" id="ARBA00022475"/>
    </source>
</evidence>
<dbReference type="Gene3D" id="1.20.1250.20">
    <property type="entry name" value="MFS general substrate transporter like domains"/>
    <property type="match status" value="1"/>
</dbReference>
<keyword evidence="3" id="KW-1003">Cell membrane</keyword>
<evidence type="ECO:0000256" key="1">
    <source>
        <dbReference type="ARBA" id="ARBA00004651"/>
    </source>
</evidence>
<keyword evidence="5 7" id="KW-1133">Transmembrane helix</keyword>
<evidence type="ECO:0000259" key="8">
    <source>
        <dbReference type="PROSITE" id="PS50850"/>
    </source>
</evidence>
<dbReference type="InterPro" id="IPR011701">
    <property type="entry name" value="MFS"/>
</dbReference>
<keyword evidence="2" id="KW-0813">Transport</keyword>
<dbReference type="InterPro" id="IPR050171">
    <property type="entry name" value="MFS_Transporters"/>
</dbReference>
<dbReference type="GO" id="GO:0005886">
    <property type="term" value="C:plasma membrane"/>
    <property type="evidence" value="ECO:0007669"/>
    <property type="project" value="UniProtKB-SubCell"/>
</dbReference>
<dbReference type="AlphaFoldDB" id="A0A6J5ZDY6"/>
<name>A0A6J5ZDY6_9ZZZZ</name>
<feature type="transmembrane region" description="Helical" evidence="7">
    <location>
        <begin position="105"/>
        <end position="129"/>
    </location>
</feature>
<dbReference type="PROSITE" id="PS50850">
    <property type="entry name" value="MFS"/>
    <property type="match status" value="1"/>
</dbReference>
<proteinExistence type="predicted"/>
<evidence type="ECO:0000256" key="4">
    <source>
        <dbReference type="ARBA" id="ARBA00022692"/>
    </source>
</evidence>
<dbReference type="PANTHER" id="PTHR23517">
    <property type="entry name" value="RESISTANCE PROTEIN MDTM, PUTATIVE-RELATED-RELATED"/>
    <property type="match status" value="1"/>
</dbReference>
<feature type="transmembrane region" description="Helical" evidence="7">
    <location>
        <begin position="46"/>
        <end position="64"/>
    </location>
</feature>
<gene>
    <name evidence="9" type="ORF">UFOPK3547_00567</name>
</gene>
<dbReference type="InterPro" id="IPR020846">
    <property type="entry name" value="MFS_dom"/>
</dbReference>
<evidence type="ECO:0000256" key="7">
    <source>
        <dbReference type="SAM" id="Phobius"/>
    </source>
</evidence>
<sequence>MAFVVLLLDAEGIGHGAAVFTAFTASFVLTRLLFGSLPDRIGPRPTALAGGLAQASGLVVIALAGSLPLVLAGALLAGGGMSVIFPSLALIVIRNTDPARRATAMGAYTAFFDLGVGAGAPLAGVIASLGSGTNYATAFIFGAVVSAGGTLIVLLGPQRRATPTNV</sequence>
<dbReference type="PANTHER" id="PTHR23517:SF3">
    <property type="entry name" value="INTEGRAL MEMBRANE TRANSPORT PROTEIN"/>
    <property type="match status" value="1"/>
</dbReference>
<accession>A0A6J5ZDY6</accession>
<dbReference type="GO" id="GO:0022857">
    <property type="term" value="F:transmembrane transporter activity"/>
    <property type="evidence" value="ECO:0007669"/>
    <property type="project" value="InterPro"/>
</dbReference>
<keyword evidence="6 7" id="KW-0472">Membrane</keyword>
<dbReference type="EMBL" id="CAESAN010000034">
    <property type="protein sequence ID" value="CAB4340914.1"/>
    <property type="molecule type" value="Genomic_DNA"/>
</dbReference>
<dbReference type="SUPFAM" id="SSF103473">
    <property type="entry name" value="MFS general substrate transporter"/>
    <property type="match status" value="1"/>
</dbReference>
<evidence type="ECO:0000256" key="6">
    <source>
        <dbReference type="ARBA" id="ARBA00023136"/>
    </source>
</evidence>
<feature type="transmembrane region" description="Helical" evidence="7">
    <location>
        <begin position="12"/>
        <end position="34"/>
    </location>
</feature>
<evidence type="ECO:0000256" key="5">
    <source>
        <dbReference type="ARBA" id="ARBA00022989"/>
    </source>
</evidence>
<protein>
    <submittedName>
        <fullName evidence="9">Unannotated protein</fullName>
    </submittedName>
</protein>
<feature type="transmembrane region" description="Helical" evidence="7">
    <location>
        <begin position="135"/>
        <end position="155"/>
    </location>
</feature>
<feature type="domain" description="Major facilitator superfamily (MFS) profile" evidence="8">
    <location>
        <begin position="1"/>
        <end position="166"/>
    </location>
</feature>
<keyword evidence="4 7" id="KW-0812">Transmembrane</keyword>
<feature type="transmembrane region" description="Helical" evidence="7">
    <location>
        <begin position="70"/>
        <end position="93"/>
    </location>
</feature>
<reference evidence="9" key="1">
    <citation type="submission" date="2020-05" db="EMBL/GenBank/DDBJ databases">
        <authorList>
            <person name="Chiriac C."/>
            <person name="Salcher M."/>
            <person name="Ghai R."/>
            <person name="Kavagutti S V."/>
        </authorList>
    </citation>
    <scope>NUCLEOTIDE SEQUENCE</scope>
</reference>